<protein>
    <submittedName>
        <fullName evidence="3">Uncharacterized protein</fullName>
    </submittedName>
</protein>
<dbReference type="AlphaFoldDB" id="A0A0E9RFY1"/>
<evidence type="ECO:0000256" key="1">
    <source>
        <dbReference type="SAM" id="MobiDB-lite"/>
    </source>
</evidence>
<organism evidence="3">
    <name type="scientific">Anguilla anguilla</name>
    <name type="common">European freshwater eel</name>
    <name type="synonym">Muraena anguilla</name>
    <dbReference type="NCBI Taxonomy" id="7936"/>
    <lineage>
        <taxon>Eukaryota</taxon>
        <taxon>Metazoa</taxon>
        <taxon>Chordata</taxon>
        <taxon>Craniata</taxon>
        <taxon>Vertebrata</taxon>
        <taxon>Euteleostomi</taxon>
        <taxon>Actinopterygii</taxon>
        <taxon>Neopterygii</taxon>
        <taxon>Teleostei</taxon>
        <taxon>Anguilliformes</taxon>
        <taxon>Anguillidae</taxon>
        <taxon>Anguilla</taxon>
    </lineage>
</organism>
<dbReference type="PROSITE" id="PS51257">
    <property type="entry name" value="PROKAR_LIPOPROTEIN"/>
    <property type="match status" value="1"/>
</dbReference>
<keyword evidence="2" id="KW-0472">Membrane</keyword>
<keyword evidence="2" id="KW-0812">Transmembrane</keyword>
<reference evidence="3" key="2">
    <citation type="journal article" date="2015" name="Fish Shellfish Immunol.">
        <title>Early steps in the European eel (Anguilla anguilla)-Vibrio vulnificus interaction in the gills: Role of the RtxA13 toxin.</title>
        <authorList>
            <person name="Callol A."/>
            <person name="Pajuelo D."/>
            <person name="Ebbesson L."/>
            <person name="Teles M."/>
            <person name="MacKenzie S."/>
            <person name="Amaro C."/>
        </authorList>
    </citation>
    <scope>NUCLEOTIDE SEQUENCE</scope>
</reference>
<accession>A0A0E9RFY1</accession>
<evidence type="ECO:0000313" key="3">
    <source>
        <dbReference type="EMBL" id="JAH28046.1"/>
    </source>
</evidence>
<proteinExistence type="predicted"/>
<feature type="compositionally biased region" description="Low complexity" evidence="1">
    <location>
        <begin position="57"/>
        <end position="68"/>
    </location>
</feature>
<name>A0A0E9RFY1_ANGAN</name>
<reference evidence="3" key="1">
    <citation type="submission" date="2014-11" db="EMBL/GenBank/DDBJ databases">
        <authorList>
            <person name="Amaro Gonzalez C."/>
        </authorList>
    </citation>
    <scope>NUCLEOTIDE SEQUENCE</scope>
</reference>
<keyword evidence="2" id="KW-1133">Transmembrane helix</keyword>
<evidence type="ECO:0000256" key="2">
    <source>
        <dbReference type="SAM" id="Phobius"/>
    </source>
</evidence>
<dbReference type="EMBL" id="GBXM01080531">
    <property type="protein sequence ID" value="JAH28046.1"/>
    <property type="molecule type" value="Transcribed_RNA"/>
</dbReference>
<sequence>MGGARESGHAVLLSFVFAILACCFSLLFLPGTREGEGSLIRFLCLCGCTFSLSMRQPTVSPSTAASPSQGYNAGM</sequence>
<feature type="region of interest" description="Disordered" evidence="1">
    <location>
        <begin position="55"/>
        <end position="75"/>
    </location>
</feature>
<feature type="transmembrane region" description="Helical" evidence="2">
    <location>
        <begin position="12"/>
        <end position="31"/>
    </location>
</feature>